<accession>A0A1H8DGV6</accession>
<proteinExistence type="inferred from homology"/>
<dbReference type="GO" id="GO:0003684">
    <property type="term" value="F:damaged DNA binding"/>
    <property type="evidence" value="ECO:0007669"/>
    <property type="project" value="InterPro"/>
</dbReference>
<dbReference type="PANTHER" id="PTHR47964:SF1">
    <property type="entry name" value="ATP-DEPENDENT DNA HELICASE HOMOLOG RECG, CHLOROPLASTIC"/>
    <property type="match status" value="1"/>
</dbReference>
<dbReference type="Gene3D" id="3.40.50.300">
    <property type="entry name" value="P-loop containing nucleotide triphosphate hydrolases"/>
    <property type="match status" value="2"/>
</dbReference>
<sequence>MIHQIIASTTEYRRMMDDVQSGRTPVAMTGLSGIHKAALVAAASNSSPVLVITPDEATGNRMAEDINAFLRSEDAAMLFPTRELVFRDLEGSSREYEHARLSTLGKITRGECRVVVASMEAIMQYIPPQSVLKENTLTLEAGGTYSIAALVERLVHAGYERRDQVEGICQFAQRGGILDFFPPDSPVPLRAEFWGDEIDTISAFDIDTQRRTDTMHRAFITPAREVLYKNADWLIKLLTEKSAALRGKAGVKAKALIAADIERLQAGLSLNNLDKYLPLIYPQPATLFDYMRHAMLFVSELVTARETAKNSMWQFYEDIGLMMEEGILFKGCEHFTMEPADVLSAIAKNDAVLLDTFARSVPDLKLGDLINVNSIALSPWSGDLSLLYDDLDSYLERGYCCAVLAGSAKAAAALKSDLTQHKLLPVVVEEITEYVPSSVFIVEGSLSSGLELPDSRFAVIAHAKAGVSPLTARKKRRKKAGEHIRNLSDLSPGDLVVHTAHGIGVFEGIIKREIHGITKDYIKIRYAGTDALFVPVTQLDLVSKYIGPKEDGTVKLNKLNSVEWQNTRKRVKAAVADMAKELIALYAQRMAVKGYAFSEDTEWQREFEERFPYNETDDQLRCIEEIKHDMEGTVPMDRLLCGDVGFGKTEVALRGAFKCVMDAKQCAVLVPTTILAWQHYKTFVDRMQGYPIKIELLSRFRTPKQQEETIRKLRRGEVDIVIGTHRLLQKDVTFKDLGLCIIDEEQRFGVAHKERFKELRSNVDVLTLSATPIPRTLNMAMSGIRDMSTIEESPQDRHPVQTYVVEHDYGIIAEALKKELRRGGQAFYLHNRVESIDSCAYKLAQLIPDARIVTAHGKMSEEQLSDVWQQLIDHEIDILVCTTIIETGVDVPNCNTLIIEDADRFGLSQLYQLRGRVGRSNRRAYAYLTFKRGKALTDIATKRLSAIKEFTTFGSGFRIAMRDLEIRGAGNILGASQHGHMEAVGYDMYLKLLSQAVVEQRGEAPEVSSDECLIDIRIGAHIPENYIDNLTQRIDIYKKIAAIQTEEDSMDVTDELIDRFGEPPEAVKGLIDVALIRNIAARNHIYEISQKNESMVFYPTQLDLKKMSNLAALMRNKVNINAGTKPCITVKMSKNEKPIDIIRTTLYALSKE</sequence>
<evidence type="ECO:0000256" key="11">
    <source>
        <dbReference type="ARBA" id="ARBA00061399"/>
    </source>
</evidence>
<dbReference type="InterPro" id="IPR027417">
    <property type="entry name" value="P-loop_NTPase"/>
</dbReference>
<dbReference type="Pfam" id="PF02559">
    <property type="entry name" value="CarD_TRCF_RID"/>
    <property type="match status" value="1"/>
</dbReference>
<dbReference type="GO" id="GO:0003678">
    <property type="term" value="F:DNA helicase activity"/>
    <property type="evidence" value="ECO:0007669"/>
    <property type="project" value="TreeGrafter"/>
</dbReference>
<keyword evidence="2 13" id="KW-0963">Cytoplasm</keyword>
<dbReference type="CDD" id="cd17991">
    <property type="entry name" value="DEXHc_TRCF"/>
    <property type="match status" value="1"/>
</dbReference>
<feature type="domain" description="Helicase ATP-binding" evidence="14">
    <location>
        <begin position="629"/>
        <end position="790"/>
    </location>
</feature>
<comment type="similarity">
    <text evidence="11 13">In the C-terminal section; belongs to the helicase family. RecG subfamily.</text>
</comment>
<dbReference type="SMART" id="SM00982">
    <property type="entry name" value="TRCF"/>
    <property type="match status" value="1"/>
</dbReference>
<organism evidence="16 17">
    <name type="scientific">Hydrogenoanaerobacterium saccharovorans</name>
    <dbReference type="NCBI Taxonomy" id="474960"/>
    <lineage>
        <taxon>Bacteria</taxon>
        <taxon>Bacillati</taxon>
        <taxon>Bacillota</taxon>
        <taxon>Clostridia</taxon>
        <taxon>Eubacteriales</taxon>
        <taxon>Oscillospiraceae</taxon>
        <taxon>Hydrogenoanaerobacterium</taxon>
    </lineage>
</organism>
<evidence type="ECO:0000313" key="17">
    <source>
        <dbReference type="Proteomes" id="UP000199158"/>
    </source>
</evidence>
<dbReference type="InterPro" id="IPR003711">
    <property type="entry name" value="CarD-like/TRCF_RID"/>
</dbReference>
<dbReference type="SMART" id="SM01058">
    <property type="entry name" value="CarD_TRCF"/>
    <property type="match status" value="1"/>
</dbReference>
<dbReference type="Pfam" id="PF00270">
    <property type="entry name" value="DEAD"/>
    <property type="match status" value="1"/>
</dbReference>
<dbReference type="GO" id="GO:0005524">
    <property type="term" value="F:ATP binding"/>
    <property type="evidence" value="ECO:0007669"/>
    <property type="project" value="UniProtKB-UniRule"/>
</dbReference>
<reference evidence="16 17" key="1">
    <citation type="submission" date="2016-10" db="EMBL/GenBank/DDBJ databases">
        <authorList>
            <person name="de Groot N.N."/>
        </authorList>
    </citation>
    <scope>NUCLEOTIDE SEQUENCE [LARGE SCALE GENOMIC DNA]</scope>
    <source>
        <strain evidence="16 17">CGMCC 1.5070</strain>
    </source>
</reference>
<dbReference type="InterPro" id="IPR001650">
    <property type="entry name" value="Helicase_C-like"/>
</dbReference>
<keyword evidence="17" id="KW-1185">Reference proteome</keyword>
<evidence type="ECO:0000259" key="15">
    <source>
        <dbReference type="PROSITE" id="PS51194"/>
    </source>
</evidence>
<dbReference type="SMART" id="SM00487">
    <property type="entry name" value="DEXDc"/>
    <property type="match status" value="1"/>
</dbReference>
<dbReference type="OrthoDB" id="9804325at2"/>
<dbReference type="InterPro" id="IPR011545">
    <property type="entry name" value="DEAD/DEAH_box_helicase_dom"/>
</dbReference>
<dbReference type="InterPro" id="IPR041471">
    <property type="entry name" value="UvrB_inter"/>
</dbReference>
<evidence type="ECO:0000256" key="9">
    <source>
        <dbReference type="ARBA" id="ARBA00023204"/>
    </source>
</evidence>
<evidence type="ECO:0000313" key="16">
    <source>
        <dbReference type="EMBL" id="SEN06552.1"/>
    </source>
</evidence>
<dbReference type="HAMAP" id="MF_00969">
    <property type="entry name" value="TRCF"/>
    <property type="match status" value="1"/>
</dbReference>
<dbReference type="GO" id="GO:0000716">
    <property type="term" value="P:transcription-coupled nucleotide-excision repair, DNA damage recognition"/>
    <property type="evidence" value="ECO:0007669"/>
    <property type="project" value="UniProtKB-UniRule"/>
</dbReference>
<protein>
    <recommendedName>
        <fullName evidence="12 13">Transcription-repair-coupling factor</fullName>
        <shortName evidence="13">TRCF</shortName>
        <ecNumber evidence="13">3.6.4.-</ecNumber>
    </recommendedName>
</protein>
<evidence type="ECO:0000256" key="1">
    <source>
        <dbReference type="ARBA" id="ARBA00004496"/>
    </source>
</evidence>
<comment type="similarity">
    <text evidence="10 13">In the N-terminal section; belongs to the UvrB family.</text>
</comment>
<dbReference type="Gene3D" id="2.40.10.170">
    <property type="match status" value="1"/>
</dbReference>
<name>A0A1H8DGV6_9FIRM</name>
<evidence type="ECO:0000256" key="2">
    <source>
        <dbReference type="ARBA" id="ARBA00022490"/>
    </source>
</evidence>
<dbReference type="GO" id="GO:0005737">
    <property type="term" value="C:cytoplasm"/>
    <property type="evidence" value="ECO:0007669"/>
    <property type="project" value="UniProtKB-SubCell"/>
</dbReference>
<dbReference type="NCBIfam" id="TIGR00580">
    <property type="entry name" value="mfd"/>
    <property type="match status" value="1"/>
</dbReference>
<dbReference type="InterPro" id="IPR004576">
    <property type="entry name" value="Mfd"/>
</dbReference>
<keyword evidence="5 13" id="KW-0378">Hydrolase</keyword>
<dbReference type="EC" id="3.6.4.-" evidence="13"/>
<evidence type="ECO:0000256" key="7">
    <source>
        <dbReference type="ARBA" id="ARBA00022840"/>
    </source>
</evidence>
<evidence type="ECO:0000256" key="13">
    <source>
        <dbReference type="HAMAP-Rule" id="MF_00969"/>
    </source>
</evidence>
<dbReference type="FunFam" id="3.40.50.300:FF:000546">
    <property type="entry name" value="Transcription-repair-coupling factor"/>
    <property type="match status" value="1"/>
</dbReference>
<dbReference type="AlphaFoldDB" id="A0A1H8DGV6"/>
<evidence type="ECO:0000256" key="5">
    <source>
        <dbReference type="ARBA" id="ARBA00022801"/>
    </source>
</evidence>
<evidence type="ECO:0000256" key="4">
    <source>
        <dbReference type="ARBA" id="ARBA00022763"/>
    </source>
</evidence>
<dbReference type="SMART" id="SM00490">
    <property type="entry name" value="HELICc"/>
    <property type="match status" value="1"/>
</dbReference>
<keyword evidence="4 13" id="KW-0227">DNA damage</keyword>
<dbReference type="Pfam" id="PF03461">
    <property type="entry name" value="TRCF"/>
    <property type="match status" value="1"/>
</dbReference>
<dbReference type="RefSeq" id="WP_092755876.1">
    <property type="nucleotide sequence ID" value="NZ_FOCG01000003.1"/>
</dbReference>
<dbReference type="PANTHER" id="PTHR47964">
    <property type="entry name" value="ATP-DEPENDENT DNA HELICASE HOMOLOG RECG, CHLOROPLASTIC"/>
    <property type="match status" value="1"/>
</dbReference>
<dbReference type="EMBL" id="FOCG01000003">
    <property type="protein sequence ID" value="SEN06552.1"/>
    <property type="molecule type" value="Genomic_DNA"/>
</dbReference>
<keyword evidence="9 13" id="KW-0234">DNA repair</keyword>
<evidence type="ECO:0000256" key="6">
    <source>
        <dbReference type="ARBA" id="ARBA00022806"/>
    </source>
</evidence>
<dbReference type="Gene3D" id="3.30.2060.10">
    <property type="entry name" value="Penicillin-binding protein 1b domain"/>
    <property type="match status" value="1"/>
</dbReference>
<dbReference type="Proteomes" id="UP000199158">
    <property type="component" value="Unassembled WGS sequence"/>
</dbReference>
<comment type="function">
    <text evidence="13">Couples transcription and DNA repair by recognizing RNA polymerase (RNAP) stalled at DNA lesions. Mediates ATP-dependent release of RNAP and its truncated transcript from the DNA, and recruitment of nucleotide excision repair machinery to the damaged site.</text>
</comment>
<gene>
    <name evidence="13" type="primary">mfd</name>
    <name evidence="16" type="ORF">SAMN05216180_2606</name>
</gene>
<keyword evidence="7 13" id="KW-0067">ATP-binding</keyword>
<keyword evidence="8 13" id="KW-0238">DNA-binding</keyword>
<dbReference type="PROSITE" id="PS51192">
    <property type="entry name" value="HELICASE_ATP_BIND_1"/>
    <property type="match status" value="1"/>
</dbReference>
<dbReference type="InterPro" id="IPR047112">
    <property type="entry name" value="RecG/Mfd"/>
</dbReference>
<keyword evidence="6" id="KW-0347">Helicase</keyword>
<dbReference type="GO" id="GO:0016787">
    <property type="term" value="F:hydrolase activity"/>
    <property type="evidence" value="ECO:0007669"/>
    <property type="project" value="UniProtKB-KW"/>
</dbReference>
<dbReference type="SUPFAM" id="SSF52540">
    <property type="entry name" value="P-loop containing nucleoside triphosphate hydrolases"/>
    <property type="match status" value="4"/>
</dbReference>
<dbReference type="InterPro" id="IPR036101">
    <property type="entry name" value="CarD-like/TRCF_RID_sf"/>
</dbReference>
<dbReference type="InterPro" id="IPR005118">
    <property type="entry name" value="TRCF_C"/>
</dbReference>
<dbReference type="SUPFAM" id="SSF143517">
    <property type="entry name" value="TRCF domain-like"/>
    <property type="match status" value="1"/>
</dbReference>
<dbReference type="InterPro" id="IPR037235">
    <property type="entry name" value="TRCF-like_C_D7"/>
</dbReference>
<dbReference type="PROSITE" id="PS51194">
    <property type="entry name" value="HELICASE_CTER"/>
    <property type="match status" value="1"/>
</dbReference>
<dbReference type="Gene3D" id="3.40.50.11180">
    <property type="match status" value="1"/>
</dbReference>
<dbReference type="GO" id="GO:0006355">
    <property type="term" value="P:regulation of DNA-templated transcription"/>
    <property type="evidence" value="ECO:0007669"/>
    <property type="project" value="UniProtKB-UniRule"/>
</dbReference>
<comment type="subcellular location">
    <subcellularLocation>
        <location evidence="1 13">Cytoplasm</location>
    </subcellularLocation>
</comment>
<evidence type="ECO:0000256" key="3">
    <source>
        <dbReference type="ARBA" id="ARBA00022741"/>
    </source>
</evidence>
<evidence type="ECO:0000256" key="8">
    <source>
        <dbReference type="ARBA" id="ARBA00023125"/>
    </source>
</evidence>
<evidence type="ECO:0000256" key="10">
    <source>
        <dbReference type="ARBA" id="ARBA00061104"/>
    </source>
</evidence>
<dbReference type="SUPFAM" id="SSF141259">
    <property type="entry name" value="CarD-like"/>
    <property type="match status" value="1"/>
</dbReference>
<dbReference type="Gene3D" id="3.90.1150.50">
    <property type="entry name" value="Transcription-repair-coupling factor, D7 domain"/>
    <property type="match status" value="1"/>
</dbReference>
<dbReference type="STRING" id="474960.SAMN05216180_2606"/>
<evidence type="ECO:0000256" key="12">
    <source>
        <dbReference type="ARBA" id="ARBA00070128"/>
    </source>
</evidence>
<feature type="domain" description="Helicase C-terminal" evidence="15">
    <location>
        <begin position="811"/>
        <end position="965"/>
    </location>
</feature>
<keyword evidence="3 13" id="KW-0547">Nucleotide-binding</keyword>
<dbReference type="Pfam" id="PF17757">
    <property type="entry name" value="UvrB_inter"/>
    <property type="match status" value="1"/>
</dbReference>
<evidence type="ECO:0000259" key="14">
    <source>
        <dbReference type="PROSITE" id="PS51192"/>
    </source>
</evidence>
<dbReference type="InterPro" id="IPR014001">
    <property type="entry name" value="Helicase_ATP-bd"/>
</dbReference>
<dbReference type="Pfam" id="PF00271">
    <property type="entry name" value="Helicase_C"/>
    <property type="match status" value="1"/>
</dbReference>